<gene>
    <name evidence="3" type="primary">LOC117151533</name>
</gene>
<accession>A0A6P8LRK4</accession>
<evidence type="ECO:0000313" key="3">
    <source>
        <dbReference type="RefSeq" id="XP_033176116.1"/>
    </source>
</evidence>
<organism evidence="2 3">
    <name type="scientific">Bombus impatiens</name>
    <name type="common">Bumblebee</name>
    <dbReference type="NCBI Taxonomy" id="132113"/>
    <lineage>
        <taxon>Eukaryota</taxon>
        <taxon>Metazoa</taxon>
        <taxon>Ecdysozoa</taxon>
        <taxon>Arthropoda</taxon>
        <taxon>Hexapoda</taxon>
        <taxon>Insecta</taxon>
        <taxon>Pterygota</taxon>
        <taxon>Neoptera</taxon>
        <taxon>Endopterygota</taxon>
        <taxon>Hymenoptera</taxon>
        <taxon>Apocrita</taxon>
        <taxon>Aculeata</taxon>
        <taxon>Apoidea</taxon>
        <taxon>Anthophila</taxon>
        <taxon>Apidae</taxon>
        <taxon>Bombus</taxon>
        <taxon>Pyrobombus</taxon>
    </lineage>
</organism>
<evidence type="ECO:0000313" key="2">
    <source>
        <dbReference type="Proteomes" id="UP000515180"/>
    </source>
</evidence>
<protein>
    <submittedName>
        <fullName evidence="3">Uncharacterized protein LOC117151533 isoform X1</fullName>
    </submittedName>
</protein>
<dbReference type="Proteomes" id="UP000515180">
    <property type="component" value="Unplaced"/>
</dbReference>
<reference evidence="3" key="1">
    <citation type="submission" date="2025-08" db="UniProtKB">
        <authorList>
            <consortium name="RefSeq"/>
        </authorList>
    </citation>
    <scope>IDENTIFICATION</scope>
</reference>
<feature type="region of interest" description="Disordered" evidence="1">
    <location>
        <begin position="67"/>
        <end position="86"/>
    </location>
</feature>
<name>A0A6P8LRK4_BOMIM</name>
<proteinExistence type="predicted"/>
<dbReference type="GeneID" id="117151533"/>
<feature type="compositionally biased region" description="Low complexity" evidence="1">
    <location>
        <begin position="70"/>
        <end position="79"/>
    </location>
</feature>
<dbReference type="AlphaFoldDB" id="A0A6P8LRK4"/>
<sequence>MAAHAILLRSLLKTKWQNVTMAEVINAIILCQVSPQDQRIEQVALEKDIKTEDQFLSEMRVLALAKRPASSTSNTSTGSETKRHKLPDSRNKCLYCSRVRMEKQKDTRRLEGSRPATSSKVFCFKCLGKDHVAPDCQLLRERNYDSNNERRVGSYAVESPTGRLSHLGESFPFYFNSGAD</sequence>
<evidence type="ECO:0000256" key="1">
    <source>
        <dbReference type="SAM" id="MobiDB-lite"/>
    </source>
</evidence>
<dbReference type="OrthoDB" id="7471404at2759"/>
<dbReference type="RefSeq" id="XP_033176116.1">
    <property type="nucleotide sequence ID" value="XM_033320225.1"/>
</dbReference>
<keyword evidence="2" id="KW-1185">Reference proteome</keyword>